<dbReference type="Pfam" id="PF13622">
    <property type="entry name" value="4HBT_3"/>
    <property type="match status" value="1"/>
</dbReference>
<sequence length="297" mass="33039">MPATTAELIELLHVVPADDDLFIGPHLSTHLQRTFGGQVLAQALMAAYATVRDEQVAHHLGAYFLRPGVADQDIEYVVDRVRDGRTFASRLVIAMQDGRVIFWMSASFHVPEDGLEHSDPLPQPAPLPEECPSLRDVMVERFGASELWNEWNALDVRFAGDSGASHQITPRVHSSHLRVWVRTTDAMPDDLRLHQAVMAYLSDITLLSASVVPHAVNFTSPRLMVRSIDHTMWFHRPFRADQWILYDQISPTASSSLGYSTGRLFQNGIMVGSASQEGLIRVLPETTEISGSDGFSK</sequence>
<evidence type="ECO:0000256" key="2">
    <source>
        <dbReference type="ARBA" id="ARBA00022801"/>
    </source>
</evidence>
<dbReference type="RefSeq" id="WP_167166296.1">
    <property type="nucleotide sequence ID" value="NZ_BAAAOO010000015.1"/>
</dbReference>
<reference evidence="5 6" key="1">
    <citation type="submission" date="2020-02" db="EMBL/GenBank/DDBJ databases">
        <title>Sequencing the genomes of 1000 actinobacteria strains.</title>
        <authorList>
            <person name="Klenk H.-P."/>
        </authorList>
    </citation>
    <scope>NUCLEOTIDE SEQUENCE [LARGE SCALE GENOMIC DNA]</scope>
    <source>
        <strain evidence="5 6">DSM 19609</strain>
    </source>
</reference>
<accession>A0ABX0SF32</accession>
<comment type="caution">
    <text evidence="5">The sequence shown here is derived from an EMBL/GenBank/DDBJ whole genome shotgun (WGS) entry which is preliminary data.</text>
</comment>
<dbReference type="CDD" id="cd03445">
    <property type="entry name" value="Thioesterase_II_repeat2"/>
    <property type="match status" value="1"/>
</dbReference>
<dbReference type="EC" id="3.1.2.-" evidence="5"/>
<feature type="domain" description="Acyl-CoA thioesterase-like N-terminal HotDog" evidence="4">
    <location>
        <begin position="33"/>
        <end position="109"/>
    </location>
</feature>
<dbReference type="Gene3D" id="2.40.160.210">
    <property type="entry name" value="Acyl-CoA thioesterase, double hotdog domain"/>
    <property type="match status" value="1"/>
</dbReference>
<gene>
    <name evidence="5" type="ORF">FB473_001609</name>
</gene>
<dbReference type="Pfam" id="PF02551">
    <property type="entry name" value="Acyl_CoA_thio"/>
    <property type="match status" value="1"/>
</dbReference>
<evidence type="ECO:0000259" key="3">
    <source>
        <dbReference type="Pfam" id="PF02551"/>
    </source>
</evidence>
<dbReference type="InterPro" id="IPR003703">
    <property type="entry name" value="Acyl_CoA_thio"/>
</dbReference>
<dbReference type="InterPro" id="IPR029069">
    <property type="entry name" value="HotDog_dom_sf"/>
</dbReference>
<evidence type="ECO:0000256" key="1">
    <source>
        <dbReference type="ARBA" id="ARBA00006538"/>
    </source>
</evidence>
<proteinExistence type="inferred from homology"/>
<evidence type="ECO:0000313" key="6">
    <source>
        <dbReference type="Proteomes" id="UP000749311"/>
    </source>
</evidence>
<comment type="similarity">
    <text evidence="1">Belongs to the C/M/P thioester hydrolase family.</text>
</comment>
<keyword evidence="2 5" id="KW-0378">Hydrolase</keyword>
<keyword evidence="6" id="KW-1185">Reference proteome</keyword>
<dbReference type="CDD" id="cd03444">
    <property type="entry name" value="Thioesterase_II_repeat1"/>
    <property type="match status" value="1"/>
</dbReference>
<dbReference type="InterPro" id="IPR042171">
    <property type="entry name" value="Acyl-CoA_hotdog"/>
</dbReference>
<feature type="domain" description="Acyl-CoA thioesterase 2 C-terminal" evidence="3">
    <location>
        <begin position="174"/>
        <end position="279"/>
    </location>
</feature>
<evidence type="ECO:0000259" key="4">
    <source>
        <dbReference type="Pfam" id="PF13622"/>
    </source>
</evidence>
<dbReference type="InterPro" id="IPR049449">
    <property type="entry name" value="TesB_ACOT8-like_N"/>
</dbReference>
<dbReference type="PANTHER" id="PTHR11066">
    <property type="entry name" value="ACYL-COA THIOESTERASE"/>
    <property type="match status" value="1"/>
</dbReference>
<organism evidence="5 6">
    <name type="scientific">Brooklawnia cerclae</name>
    <dbReference type="NCBI Taxonomy" id="349934"/>
    <lineage>
        <taxon>Bacteria</taxon>
        <taxon>Bacillati</taxon>
        <taxon>Actinomycetota</taxon>
        <taxon>Actinomycetes</taxon>
        <taxon>Propionibacteriales</taxon>
        <taxon>Propionibacteriaceae</taxon>
        <taxon>Brooklawnia</taxon>
    </lineage>
</organism>
<dbReference type="EMBL" id="JAAMOZ010000001">
    <property type="protein sequence ID" value="NIH56964.1"/>
    <property type="molecule type" value="Genomic_DNA"/>
</dbReference>
<dbReference type="Proteomes" id="UP000749311">
    <property type="component" value="Unassembled WGS sequence"/>
</dbReference>
<protein>
    <submittedName>
        <fullName evidence="5">Acyl-CoA thioesterase-2</fullName>
        <ecNumber evidence="5">3.1.2.-</ecNumber>
    </submittedName>
</protein>
<dbReference type="GO" id="GO:0016787">
    <property type="term" value="F:hydrolase activity"/>
    <property type="evidence" value="ECO:0007669"/>
    <property type="project" value="UniProtKB-KW"/>
</dbReference>
<name>A0ABX0SF32_9ACTN</name>
<evidence type="ECO:0000313" key="5">
    <source>
        <dbReference type="EMBL" id="NIH56964.1"/>
    </source>
</evidence>
<dbReference type="InterPro" id="IPR025652">
    <property type="entry name" value="TesB_C"/>
</dbReference>
<dbReference type="SUPFAM" id="SSF54637">
    <property type="entry name" value="Thioesterase/thiol ester dehydrase-isomerase"/>
    <property type="match status" value="2"/>
</dbReference>
<dbReference type="PANTHER" id="PTHR11066:SF34">
    <property type="entry name" value="ACYL-COENZYME A THIOESTERASE 8"/>
    <property type="match status" value="1"/>
</dbReference>